<dbReference type="OrthoDB" id="9805537at2"/>
<feature type="domain" description="Serine dehydratase-like alpha subunit" evidence="13">
    <location>
        <begin position="258"/>
        <end position="504"/>
    </location>
</feature>
<proteinExistence type="inferred from homology"/>
<evidence type="ECO:0000256" key="1">
    <source>
        <dbReference type="ARBA" id="ARBA00001966"/>
    </source>
</evidence>
<keyword evidence="10" id="KW-0456">Lyase</keyword>
<dbReference type="Gene3D" id="3.30.1330.90">
    <property type="entry name" value="D-3-phosphoglycerate dehydrogenase, domain 3"/>
    <property type="match status" value="1"/>
</dbReference>
<protein>
    <recommendedName>
        <fullName evidence="4">L-serine ammonia-lyase</fullName>
        <ecNumber evidence="4">4.3.1.17</ecNumber>
    </recommendedName>
    <alternativeName>
        <fullName evidence="11">L-serine deaminase</fullName>
    </alternativeName>
</protein>
<dbReference type="PANTHER" id="PTHR30182">
    <property type="entry name" value="L-SERINE DEHYDRATASE"/>
    <property type="match status" value="1"/>
</dbReference>
<keyword evidence="5" id="KW-0312">Gluconeogenesis</keyword>
<comment type="cofactor">
    <cofactor evidence="1">
        <name>[4Fe-4S] cluster</name>
        <dbReference type="ChEBI" id="CHEBI:49883"/>
    </cofactor>
</comment>
<reference evidence="16" key="1">
    <citation type="submission" date="2017-07" db="EMBL/GenBank/DDBJ databases">
        <authorList>
            <person name="Varghese N."/>
            <person name="Submissions S."/>
        </authorList>
    </citation>
    <scope>NUCLEOTIDE SEQUENCE [LARGE SCALE GENOMIC DNA]</scope>
    <source>
        <strain evidence="16">NLAE-zl-C134</strain>
    </source>
</reference>
<evidence type="ECO:0000256" key="9">
    <source>
        <dbReference type="ARBA" id="ARBA00023014"/>
    </source>
</evidence>
<evidence type="ECO:0000256" key="5">
    <source>
        <dbReference type="ARBA" id="ARBA00022432"/>
    </source>
</evidence>
<evidence type="ECO:0000256" key="4">
    <source>
        <dbReference type="ARBA" id="ARBA00012093"/>
    </source>
</evidence>
<dbReference type="GO" id="GO:0003941">
    <property type="term" value="F:L-serine ammonia-lyase activity"/>
    <property type="evidence" value="ECO:0007669"/>
    <property type="project" value="UniProtKB-EC"/>
</dbReference>
<evidence type="ECO:0000256" key="10">
    <source>
        <dbReference type="ARBA" id="ARBA00023239"/>
    </source>
</evidence>
<dbReference type="Proteomes" id="UP000254051">
    <property type="component" value="Unassembled WGS sequence"/>
</dbReference>
<keyword evidence="16" id="KW-1185">Reference proteome</keyword>
<dbReference type="InterPro" id="IPR051318">
    <property type="entry name" value="Fe-S_L-Ser"/>
</dbReference>
<dbReference type="InterPro" id="IPR005131">
    <property type="entry name" value="Ser_deHydtase_bsu"/>
</dbReference>
<dbReference type="PANTHER" id="PTHR30182:SF1">
    <property type="entry name" value="L-SERINE DEHYDRATASE 1"/>
    <property type="match status" value="1"/>
</dbReference>
<comment type="pathway">
    <text evidence="2">Carbohydrate biosynthesis; gluconeogenesis.</text>
</comment>
<evidence type="ECO:0000313" key="15">
    <source>
        <dbReference type="EMBL" id="SUQ14943.1"/>
    </source>
</evidence>
<evidence type="ECO:0000313" key="16">
    <source>
        <dbReference type="Proteomes" id="UP000254051"/>
    </source>
</evidence>
<sequence length="522" mass="55524">MKKLPCSIFNDVIGPVMRGPSSSHVAGGARIAELVRQSFQAPLKKVVCDFDPTGSLAASHTGHGTDMGFACGLMGMDLSSPDVDQYESLAKKAGIDIEYRILEYGAVHPGNYRIHAEAADGSTHNWEAVSVGGGMIEMQKFDGFTVKICGDFYELLVVVDLNEKPLDAWKEELVKGPPAYEFCLAEELPGKALINIKAAQRLKNEMCTTLRAAEGILDVVYLEPILPTHSSADCNVPFLNAEQLLEYAKENRMPAWEYAVLFESKRGGISGQEVVDKMEAILTVMENAVDLGLAGTSYEDRILGQQAYKIDEQKAKGRLVPCNLLNSVIKSITAVMEVKSSMGLIVAAPTVGSCGCLPGTVIGLGRDMKLSREEMVRGLMVGGLIGLFIAEAATFSAEVAGCQVECGAASGMAAAAVTQMMGGTIEQCMDAASMALQNITGLACDPVANRVEVPCLGKNVMGGSNAIASANMILAGYDAVIPLDETISAIYEIGLSLPLELRCTFGGLGKTKTSVRMLENQK</sequence>
<evidence type="ECO:0000256" key="12">
    <source>
        <dbReference type="ARBA" id="ARBA00049406"/>
    </source>
</evidence>
<dbReference type="AlphaFoldDB" id="A0A315ZWJ5"/>
<dbReference type="EC" id="4.3.1.17" evidence="4"/>
<dbReference type="GO" id="GO:0046872">
    <property type="term" value="F:metal ion binding"/>
    <property type="evidence" value="ECO:0007669"/>
    <property type="project" value="UniProtKB-KW"/>
</dbReference>
<keyword evidence="8" id="KW-0408">Iron</keyword>
<keyword evidence="6" id="KW-0004">4Fe-4S</keyword>
<dbReference type="Pfam" id="PF03313">
    <property type="entry name" value="SDH_alpha"/>
    <property type="match status" value="1"/>
</dbReference>
<feature type="domain" description="Serine dehydratase beta chain" evidence="14">
    <location>
        <begin position="19"/>
        <end position="92"/>
    </location>
</feature>
<dbReference type="InterPro" id="IPR005130">
    <property type="entry name" value="Ser_deHydtase-like_asu"/>
</dbReference>
<accession>A0A315ZWJ5</accession>
<dbReference type="EMBL" id="UHJJ01000008">
    <property type="protein sequence ID" value="SUQ14943.1"/>
    <property type="molecule type" value="Genomic_DNA"/>
</dbReference>
<dbReference type="Pfam" id="PF03315">
    <property type="entry name" value="SDH_beta"/>
    <property type="match status" value="1"/>
</dbReference>
<keyword evidence="7" id="KW-0479">Metal-binding</keyword>
<dbReference type="SUPFAM" id="SSF143548">
    <property type="entry name" value="Serine metabolism enzymes domain"/>
    <property type="match status" value="1"/>
</dbReference>
<evidence type="ECO:0000256" key="8">
    <source>
        <dbReference type="ARBA" id="ARBA00023004"/>
    </source>
</evidence>
<evidence type="ECO:0000259" key="13">
    <source>
        <dbReference type="Pfam" id="PF03313"/>
    </source>
</evidence>
<evidence type="ECO:0000256" key="11">
    <source>
        <dbReference type="ARBA" id="ARBA00041766"/>
    </source>
</evidence>
<keyword evidence="9" id="KW-0411">Iron-sulfur</keyword>
<dbReference type="GO" id="GO:0051539">
    <property type="term" value="F:4 iron, 4 sulfur cluster binding"/>
    <property type="evidence" value="ECO:0007669"/>
    <property type="project" value="UniProtKB-KW"/>
</dbReference>
<comment type="catalytic activity">
    <reaction evidence="12">
        <text>L-serine = pyruvate + NH4(+)</text>
        <dbReference type="Rhea" id="RHEA:19169"/>
        <dbReference type="ChEBI" id="CHEBI:15361"/>
        <dbReference type="ChEBI" id="CHEBI:28938"/>
        <dbReference type="ChEBI" id="CHEBI:33384"/>
        <dbReference type="EC" id="4.3.1.17"/>
    </reaction>
</comment>
<name>A0A315ZWJ5_9FIRM</name>
<evidence type="ECO:0000256" key="6">
    <source>
        <dbReference type="ARBA" id="ARBA00022485"/>
    </source>
</evidence>
<comment type="similarity">
    <text evidence="3">Belongs to the iron-sulfur dependent L-serine dehydratase family.</text>
</comment>
<evidence type="ECO:0000256" key="7">
    <source>
        <dbReference type="ARBA" id="ARBA00022723"/>
    </source>
</evidence>
<gene>
    <name evidence="15" type="ORF">SAMN05216529_108168</name>
</gene>
<dbReference type="InterPro" id="IPR029009">
    <property type="entry name" value="ASB_dom_sf"/>
</dbReference>
<organism evidence="15 16">
    <name type="scientific">Faecalicatena contorta</name>
    <dbReference type="NCBI Taxonomy" id="39482"/>
    <lineage>
        <taxon>Bacteria</taxon>
        <taxon>Bacillati</taxon>
        <taxon>Bacillota</taxon>
        <taxon>Clostridia</taxon>
        <taxon>Lachnospirales</taxon>
        <taxon>Lachnospiraceae</taxon>
        <taxon>Faecalicatena</taxon>
    </lineage>
</organism>
<evidence type="ECO:0000259" key="14">
    <source>
        <dbReference type="Pfam" id="PF03315"/>
    </source>
</evidence>
<evidence type="ECO:0000256" key="3">
    <source>
        <dbReference type="ARBA" id="ARBA00008636"/>
    </source>
</evidence>
<dbReference type="GO" id="GO:0006094">
    <property type="term" value="P:gluconeogenesis"/>
    <property type="evidence" value="ECO:0007669"/>
    <property type="project" value="UniProtKB-KW"/>
</dbReference>
<evidence type="ECO:0000256" key="2">
    <source>
        <dbReference type="ARBA" id="ARBA00004742"/>
    </source>
</evidence>
<dbReference type="RefSeq" id="WP_109712286.1">
    <property type="nucleotide sequence ID" value="NZ_QGDS01000008.1"/>
</dbReference>